<sequence>MEALLPFLVVFFIAFYMLPLIVAMNRKHTNTTAIAVLNVLLGWTLLGWVGALVWAFSSQPAAEEAATDGAAPEKAVPKNLGAASDDLKDCPFCAEPIRVAAIKCKHCGSSLTTEAQPA</sequence>
<evidence type="ECO:0000313" key="3">
    <source>
        <dbReference type="Proteomes" id="UP000440498"/>
    </source>
</evidence>
<keyword evidence="1" id="KW-1133">Transmembrane helix</keyword>
<name>A0A6A7MYU9_9BURK</name>
<gene>
    <name evidence="2" type="ORF">GEV02_06790</name>
</gene>
<comment type="caution">
    <text evidence="2">The sequence shown here is derived from an EMBL/GenBank/DDBJ whole genome shotgun (WGS) entry which is preliminary data.</text>
</comment>
<proteinExistence type="predicted"/>
<dbReference type="Pfam" id="PF14373">
    <property type="entry name" value="Imm_superinfect"/>
    <property type="match status" value="1"/>
</dbReference>
<dbReference type="AlphaFoldDB" id="A0A6A7MYU9"/>
<evidence type="ECO:0000313" key="2">
    <source>
        <dbReference type="EMBL" id="MQA37850.1"/>
    </source>
</evidence>
<dbReference type="Proteomes" id="UP000440498">
    <property type="component" value="Unassembled WGS sequence"/>
</dbReference>
<feature type="transmembrane region" description="Helical" evidence="1">
    <location>
        <begin position="35"/>
        <end position="56"/>
    </location>
</feature>
<keyword evidence="1" id="KW-0472">Membrane</keyword>
<dbReference type="RefSeq" id="WP_152837308.1">
    <property type="nucleotide sequence ID" value="NZ_WHUG01000002.1"/>
</dbReference>
<reference evidence="2 3" key="1">
    <citation type="submission" date="2019-10" db="EMBL/GenBank/DDBJ databases">
        <title>Two novel species isolated from a subtropical stream in China.</title>
        <authorList>
            <person name="Lu H."/>
        </authorList>
    </citation>
    <scope>NUCLEOTIDE SEQUENCE [LARGE SCALE GENOMIC DNA]</scope>
    <source>
        <strain evidence="2 3">FT29W</strain>
    </source>
</reference>
<accession>A0A6A7MYU9</accession>
<organism evidence="2 3">
    <name type="scientific">Rugamonas aquatica</name>
    <dbReference type="NCBI Taxonomy" id="2743357"/>
    <lineage>
        <taxon>Bacteria</taxon>
        <taxon>Pseudomonadati</taxon>
        <taxon>Pseudomonadota</taxon>
        <taxon>Betaproteobacteria</taxon>
        <taxon>Burkholderiales</taxon>
        <taxon>Oxalobacteraceae</taxon>
        <taxon>Telluria group</taxon>
        <taxon>Rugamonas</taxon>
    </lineage>
</organism>
<evidence type="ECO:0000256" key="1">
    <source>
        <dbReference type="SAM" id="Phobius"/>
    </source>
</evidence>
<dbReference type="EMBL" id="WHUG01000002">
    <property type="protein sequence ID" value="MQA37850.1"/>
    <property type="molecule type" value="Genomic_DNA"/>
</dbReference>
<feature type="transmembrane region" description="Helical" evidence="1">
    <location>
        <begin position="6"/>
        <end position="23"/>
    </location>
</feature>
<protein>
    <submittedName>
        <fullName evidence="2">Superinfection immunity protein</fullName>
    </submittedName>
</protein>
<dbReference type="InterPro" id="IPR016410">
    <property type="entry name" value="Phage_imm"/>
</dbReference>
<keyword evidence="1" id="KW-0812">Transmembrane</keyword>
<keyword evidence="3" id="KW-1185">Reference proteome</keyword>